<feature type="non-terminal residue" evidence="1">
    <location>
        <position position="1"/>
    </location>
</feature>
<proteinExistence type="predicted"/>
<dbReference type="KEGG" id="tng:GSTEN00036933G001"/>
<reference evidence="1" key="1">
    <citation type="journal article" date="2004" name="Nature">
        <title>Genome duplication in the teleost fish Tetraodon nigroviridis reveals the early vertebrate proto-karyotype.</title>
        <authorList>
            <person name="Jaillon O."/>
            <person name="Aury J.-M."/>
            <person name="Brunet F."/>
            <person name="Petit J.-L."/>
            <person name="Stange-Thomann N."/>
            <person name="Mauceli E."/>
            <person name="Bouneau L."/>
            <person name="Fischer C."/>
            <person name="Ozouf-Costaz C."/>
            <person name="Bernot A."/>
            <person name="Nicaud S."/>
            <person name="Jaffe D."/>
            <person name="Fisher S."/>
            <person name="Lutfalla G."/>
            <person name="Dossat C."/>
            <person name="Segurens B."/>
            <person name="Dasilva C."/>
            <person name="Salanoubat M."/>
            <person name="Levy M."/>
            <person name="Boudet N."/>
            <person name="Castellano S."/>
            <person name="Anthouard V."/>
            <person name="Jubin C."/>
            <person name="Castelli V."/>
            <person name="Katinka M."/>
            <person name="Vacherie B."/>
            <person name="Biemont C."/>
            <person name="Skalli Z."/>
            <person name="Cattolico L."/>
            <person name="Poulain J."/>
            <person name="De Berardinis V."/>
            <person name="Cruaud C."/>
            <person name="Duprat S."/>
            <person name="Brottier P."/>
            <person name="Coutanceau J.-P."/>
            <person name="Gouzy J."/>
            <person name="Parra G."/>
            <person name="Lardier G."/>
            <person name="Chapple C."/>
            <person name="McKernan K.J."/>
            <person name="McEwan P."/>
            <person name="Bosak S."/>
            <person name="Kellis M."/>
            <person name="Volff J.-N."/>
            <person name="Guigo R."/>
            <person name="Zody M.C."/>
            <person name="Mesirov J."/>
            <person name="Lindblad-Toh K."/>
            <person name="Birren B."/>
            <person name="Nusbaum C."/>
            <person name="Kahn D."/>
            <person name="Robinson-Rechavi M."/>
            <person name="Laudet V."/>
            <person name="Schachter V."/>
            <person name="Quetier F."/>
            <person name="Saurin W."/>
            <person name="Scarpelli C."/>
            <person name="Wincker P."/>
            <person name="Lander E.S."/>
            <person name="Weissenbach J."/>
            <person name="Roest Crollius H."/>
        </authorList>
    </citation>
    <scope>NUCLEOTIDE SEQUENCE [LARGE SCALE GENOMIC DNA]</scope>
</reference>
<dbReference type="EMBL" id="CAAE01023055">
    <property type="protein sequence ID" value="CAG14519.1"/>
    <property type="molecule type" value="Genomic_DNA"/>
</dbReference>
<organism evidence="1">
    <name type="scientific">Tetraodon nigroviridis</name>
    <name type="common">Spotted green pufferfish</name>
    <name type="synonym">Chelonodon nigroviridis</name>
    <dbReference type="NCBI Taxonomy" id="99883"/>
    <lineage>
        <taxon>Eukaryota</taxon>
        <taxon>Metazoa</taxon>
        <taxon>Chordata</taxon>
        <taxon>Craniata</taxon>
        <taxon>Vertebrata</taxon>
        <taxon>Euteleostomi</taxon>
        <taxon>Actinopterygii</taxon>
        <taxon>Neopterygii</taxon>
        <taxon>Teleostei</taxon>
        <taxon>Neoteleostei</taxon>
        <taxon>Acanthomorphata</taxon>
        <taxon>Eupercaria</taxon>
        <taxon>Tetraodontiformes</taxon>
        <taxon>Tetradontoidea</taxon>
        <taxon>Tetraodontidae</taxon>
        <taxon>Tetraodon</taxon>
    </lineage>
</organism>
<gene>
    <name evidence="1" type="ORF">GSTENG00036933001</name>
</gene>
<dbReference type="AlphaFoldDB" id="Q4RAR4"/>
<evidence type="ECO:0000313" key="1">
    <source>
        <dbReference type="EMBL" id="CAG14519.1"/>
    </source>
</evidence>
<sequence length="24" mass="2761">LTCPPGLPCPYQRMSRKGKEMVIR</sequence>
<reference evidence="1" key="2">
    <citation type="submission" date="2004-02" db="EMBL/GenBank/DDBJ databases">
        <authorList>
            <consortium name="Genoscope"/>
            <consortium name="Whitehead Institute Centre for Genome Research"/>
        </authorList>
    </citation>
    <scope>NUCLEOTIDE SEQUENCE</scope>
</reference>
<name>Q4RAR4_TETNG</name>
<accession>Q4RAR4</accession>
<protein>
    <submittedName>
        <fullName evidence="1">(spotted green pufferfish) hypothetical protein</fullName>
    </submittedName>
</protein>
<comment type="caution">
    <text evidence="1">The sequence shown here is derived from an EMBL/GenBank/DDBJ whole genome shotgun (WGS) entry which is preliminary data.</text>
</comment>